<dbReference type="Proteomes" id="UP001476798">
    <property type="component" value="Unassembled WGS sequence"/>
</dbReference>
<dbReference type="SUPFAM" id="SSF57603">
    <property type="entry name" value="FnI-like domain"/>
    <property type="match status" value="1"/>
</dbReference>
<evidence type="ECO:0000313" key="2">
    <source>
        <dbReference type="EMBL" id="MEQ2187562.1"/>
    </source>
</evidence>
<feature type="domain" description="VWFC" evidence="1">
    <location>
        <begin position="7"/>
        <end position="54"/>
    </location>
</feature>
<accession>A0ABV0PVL9</accession>
<feature type="non-terminal residue" evidence="2">
    <location>
        <position position="91"/>
    </location>
</feature>
<evidence type="ECO:0000259" key="1">
    <source>
        <dbReference type="Pfam" id="PF00093"/>
    </source>
</evidence>
<evidence type="ECO:0000313" key="3">
    <source>
        <dbReference type="Proteomes" id="UP001476798"/>
    </source>
</evidence>
<dbReference type="Pfam" id="PF00093">
    <property type="entry name" value="VWC"/>
    <property type="match status" value="1"/>
</dbReference>
<organism evidence="2 3">
    <name type="scientific">Goodea atripinnis</name>
    <dbReference type="NCBI Taxonomy" id="208336"/>
    <lineage>
        <taxon>Eukaryota</taxon>
        <taxon>Metazoa</taxon>
        <taxon>Chordata</taxon>
        <taxon>Craniata</taxon>
        <taxon>Vertebrata</taxon>
        <taxon>Euteleostomi</taxon>
        <taxon>Actinopterygii</taxon>
        <taxon>Neopterygii</taxon>
        <taxon>Teleostei</taxon>
        <taxon>Neoteleostei</taxon>
        <taxon>Acanthomorphata</taxon>
        <taxon>Ovalentaria</taxon>
        <taxon>Atherinomorphae</taxon>
        <taxon>Cyprinodontiformes</taxon>
        <taxon>Goodeidae</taxon>
        <taxon>Goodea</taxon>
    </lineage>
</organism>
<dbReference type="Gene3D" id="6.20.200.20">
    <property type="match status" value="1"/>
</dbReference>
<name>A0ABV0PVL9_9TELE</name>
<gene>
    <name evidence="2" type="ORF">GOODEAATRI_005923</name>
</gene>
<protein>
    <recommendedName>
        <fullName evidence="1">VWFC domain-containing protein</fullName>
    </recommendedName>
</protein>
<keyword evidence="3" id="KW-1185">Reference proteome</keyword>
<proteinExistence type="predicted"/>
<dbReference type="InterPro" id="IPR001007">
    <property type="entry name" value="VWF_dom"/>
</dbReference>
<dbReference type="EMBL" id="JAHRIO010090236">
    <property type="protein sequence ID" value="MEQ2187562.1"/>
    <property type="molecule type" value="Genomic_DNA"/>
</dbReference>
<comment type="caution">
    <text evidence="2">The sequence shown here is derived from an EMBL/GenBank/DDBJ whole genome shotgun (WGS) entry which is preliminary data.</text>
</comment>
<reference evidence="2 3" key="1">
    <citation type="submission" date="2021-06" db="EMBL/GenBank/DDBJ databases">
        <authorList>
            <person name="Palmer J.M."/>
        </authorList>
    </citation>
    <scope>NUCLEOTIDE SEQUENCE [LARGE SCALE GENOMIC DNA]</scope>
    <source>
        <strain evidence="2 3">GA_2019</strain>
        <tissue evidence="2">Muscle</tissue>
    </source>
</reference>
<sequence>MFEQRPFRHTEHFHHPSDSCRTCVCNNGTVRCQHKPCPFAQCSHPITQDCCRTCEGTHSHVPAPQHRKICLFTASFLQAACTRVESESVVR</sequence>